<comment type="subcellular location">
    <subcellularLocation>
        <location evidence="1">Cell inner membrane</location>
        <topology evidence="1">Single-pass membrane protein</topology>
        <orientation evidence="1">Periplasmic side</orientation>
    </subcellularLocation>
</comment>
<feature type="domain" description="TonB C-terminal" evidence="10">
    <location>
        <begin position="27"/>
        <end position="122"/>
    </location>
</feature>
<dbReference type="InterPro" id="IPR037682">
    <property type="entry name" value="TonB_C"/>
</dbReference>
<evidence type="ECO:0000256" key="3">
    <source>
        <dbReference type="ARBA" id="ARBA00022448"/>
    </source>
</evidence>
<evidence type="ECO:0000256" key="8">
    <source>
        <dbReference type="ARBA" id="ARBA00022989"/>
    </source>
</evidence>
<dbReference type="PROSITE" id="PS52015">
    <property type="entry name" value="TONB_CTD"/>
    <property type="match status" value="1"/>
</dbReference>
<reference evidence="11 12" key="1">
    <citation type="submission" date="2018-12" db="EMBL/GenBank/DDBJ databases">
        <title>The Draft Genome Sequence of the Soil Bacterium Pedobacter tournemirensis R1.</title>
        <authorList>
            <person name="He J."/>
        </authorList>
    </citation>
    <scope>NUCLEOTIDE SEQUENCE [LARGE SCALE GENOMIC DNA]</scope>
    <source>
        <strain evidence="11 12">R1</strain>
    </source>
</reference>
<evidence type="ECO:0000256" key="7">
    <source>
        <dbReference type="ARBA" id="ARBA00022927"/>
    </source>
</evidence>
<dbReference type="GO" id="GO:0031992">
    <property type="term" value="F:energy transducer activity"/>
    <property type="evidence" value="ECO:0007669"/>
    <property type="project" value="TreeGrafter"/>
</dbReference>
<dbReference type="GO" id="GO:0015031">
    <property type="term" value="P:protein transport"/>
    <property type="evidence" value="ECO:0007669"/>
    <property type="project" value="UniProtKB-KW"/>
</dbReference>
<comment type="caution">
    <text evidence="11">The sequence shown here is derived from an EMBL/GenBank/DDBJ whole genome shotgun (WGS) entry which is preliminary data.</text>
</comment>
<evidence type="ECO:0000256" key="6">
    <source>
        <dbReference type="ARBA" id="ARBA00022692"/>
    </source>
</evidence>
<comment type="similarity">
    <text evidence="2">Belongs to the TonB family.</text>
</comment>
<dbReference type="Pfam" id="PF03544">
    <property type="entry name" value="TonB_C"/>
    <property type="match status" value="1"/>
</dbReference>
<evidence type="ECO:0000313" key="11">
    <source>
        <dbReference type="EMBL" id="RXF68013.1"/>
    </source>
</evidence>
<proteinExistence type="inferred from homology"/>
<sequence>MILTWILLLWTSFFASFKQEEGPTFKGGRKDMAKFISENLIYPGFSKQNCIQGTIEVSFKLTREGKVFGSKVQKGMGIDLDEEALRIVRLTSGKWNMPASFDTTTVLVMPVSFSLSDSNCATRSPAEIRDAINAYRAQEELTGAITNFYAKREQNNFSAEDEQKILRLKEQLGYDDEFIDDLIEQARKKLKQGDKDGACEDLQFVRKIGSNKADRLIEASCK</sequence>
<protein>
    <submittedName>
        <fullName evidence="11">TonB family protein</fullName>
    </submittedName>
</protein>
<keyword evidence="8" id="KW-1133">Transmembrane helix</keyword>
<evidence type="ECO:0000256" key="9">
    <source>
        <dbReference type="ARBA" id="ARBA00023136"/>
    </source>
</evidence>
<dbReference type="AlphaFoldDB" id="A0A4Q0M5E9"/>
<dbReference type="RefSeq" id="WP_128770700.1">
    <property type="nucleotide sequence ID" value="NZ_RXOC01000013.1"/>
</dbReference>
<organism evidence="11 12">
    <name type="scientific">Arcticibacter tournemirensis</name>
    <dbReference type="NCBI Taxonomy" id="699437"/>
    <lineage>
        <taxon>Bacteria</taxon>
        <taxon>Pseudomonadati</taxon>
        <taxon>Bacteroidota</taxon>
        <taxon>Sphingobacteriia</taxon>
        <taxon>Sphingobacteriales</taxon>
        <taxon>Sphingobacteriaceae</taxon>
        <taxon>Arcticibacter</taxon>
    </lineage>
</organism>
<keyword evidence="4" id="KW-1003">Cell membrane</keyword>
<dbReference type="Proteomes" id="UP000290848">
    <property type="component" value="Unassembled WGS sequence"/>
</dbReference>
<dbReference type="PANTHER" id="PTHR33446:SF2">
    <property type="entry name" value="PROTEIN TONB"/>
    <property type="match status" value="1"/>
</dbReference>
<dbReference type="Gene3D" id="3.30.1150.10">
    <property type="match status" value="1"/>
</dbReference>
<dbReference type="NCBIfam" id="TIGR01352">
    <property type="entry name" value="tonB_Cterm"/>
    <property type="match status" value="1"/>
</dbReference>
<evidence type="ECO:0000313" key="12">
    <source>
        <dbReference type="Proteomes" id="UP000290848"/>
    </source>
</evidence>
<dbReference type="GO" id="GO:0055085">
    <property type="term" value="P:transmembrane transport"/>
    <property type="evidence" value="ECO:0007669"/>
    <property type="project" value="InterPro"/>
</dbReference>
<keyword evidence="3" id="KW-0813">Transport</keyword>
<dbReference type="PANTHER" id="PTHR33446">
    <property type="entry name" value="PROTEIN TONB-RELATED"/>
    <property type="match status" value="1"/>
</dbReference>
<keyword evidence="6" id="KW-0812">Transmembrane</keyword>
<evidence type="ECO:0000256" key="1">
    <source>
        <dbReference type="ARBA" id="ARBA00004383"/>
    </source>
</evidence>
<dbReference type="EMBL" id="RXOC01000013">
    <property type="protein sequence ID" value="RXF68013.1"/>
    <property type="molecule type" value="Genomic_DNA"/>
</dbReference>
<dbReference type="SUPFAM" id="SSF74653">
    <property type="entry name" value="TolA/TonB C-terminal domain"/>
    <property type="match status" value="1"/>
</dbReference>
<keyword evidence="9" id="KW-0472">Membrane</keyword>
<evidence type="ECO:0000256" key="4">
    <source>
        <dbReference type="ARBA" id="ARBA00022475"/>
    </source>
</evidence>
<evidence type="ECO:0000259" key="10">
    <source>
        <dbReference type="PROSITE" id="PS52015"/>
    </source>
</evidence>
<dbReference type="InterPro" id="IPR051045">
    <property type="entry name" value="TonB-dependent_transducer"/>
</dbReference>
<evidence type="ECO:0000256" key="5">
    <source>
        <dbReference type="ARBA" id="ARBA00022519"/>
    </source>
</evidence>
<keyword evidence="5" id="KW-0997">Cell inner membrane</keyword>
<dbReference type="GO" id="GO:0098797">
    <property type="term" value="C:plasma membrane protein complex"/>
    <property type="evidence" value="ECO:0007669"/>
    <property type="project" value="TreeGrafter"/>
</dbReference>
<name>A0A4Q0M5E9_9SPHI</name>
<evidence type="ECO:0000256" key="2">
    <source>
        <dbReference type="ARBA" id="ARBA00006555"/>
    </source>
</evidence>
<accession>A0A4Q0M5E9</accession>
<gene>
    <name evidence="11" type="ORF">EKH83_17225</name>
</gene>
<dbReference type="InterPro" id="IPR006260">
    <property type="entry name" value="TonB/TolA_C"/>
</dbReference>
<keyword evidence="7" id="KW-0653">Protein transport</keyword>